<comment type="subcellular location">
    <subcellularLocation>
        <location evidence="1">Cell membrane</location>
        <topology evidence="1">Multi-pass membrane protein</topology>
    </subcellularLocation>
</comment>
<dbReference type="PANTHER" id="PTHR30175:SF7">
    <property type="entry name" value="NEGATIVE REGULATOR OF SACY ACTIVITY"/>
    <property type="match status" value="1"/>
</dbReference>
<protein>
    <submittedName>
        <fullName evidence="16">PTS beta-glucoside transporter subunit EIIBCA</fullName>
    </submittedName>
</protein>
<dbReference type="PANTHER" id="PTHR30175">
    <property type="entry name" value="PHOSPHOTRANSFERASE SYSTEM TRANSPORT PROTEIN"/>
    <property type="match status" value="1"/>
</dbReference>
<feature type="transmembrane region" description="Helical" evidence="13">
    <location>
        <begin position="176"/>
        <end position="195"/>
    </location>
</feature>
<name>A0A919RX41_9CLOT</name>
<dbReference type="InterPro" id="IPR013013">
    <property type="entry name" value="PTS_EIIC_1"/>
</dbReference>
<evidence type="ECO:0000256" key="8">
    <source>
        <dbReference type="ARBA" id="ARBA00022777"/>
    </source>
</evidence>
<dbReference type="GO" id="GO:0005886">
    <property type="term" value="C:plasma membrane"/>
    <property type="evidence" value="ECO:0007669"/>
    <property type="project" value="UniProtKB-SubCell"/>
</dbReference>
<dbReference type="InterPro" id="IPR003352">
    <property type="entry name" value="PTS_EIIC"/>
</dbReference>
<dbReference type="NCBIfam" id="TIGR00826">
    <property type="entry name" value="EIIB_glc"/>
    <property type="match status" value="1"/>
</dbReference>
<dbReference type="Gene3D" id="3.30.1360.60">
    <property type="entry name" value="Glucose permease domain IIB"/>
    <property type="match status" value="1"/>
</dbReference>
<dbReference type="SUPFAM" id="SSF55604">
    <property type="entry name" value="Glucose permease domain IIB"/>
    <property type="match status" value="1"/>
</dbReference>
<evidence type="ECO:0000256" key="7">
    <source>
        <dbReference type="ARBA" id="ARBA00022692"/>
    </source>
</evidence>
<dbReference type="GO" id="GO:0015771">
    <property type="term" value="P:trehalose transport"/>
    <property type="evidence" value="ECO:0007669"/>
    <property type="project" value="TreeGrafter"/>
</dbReference>
<evidence type="ECO:0000313" key="17">
    <source>
        <dbReference type="Proteomes" id="UP000679179"/>
    </source>
</evidence>
<keyword evidence="7 13" id="KW-0812">Transmembrane</keyword>
<keyword evidence="8" id="KW-0418">Kinase</keyword>
<gene>
    <name evidence="16" type="ORF">CPJCM30710_05430</name>
</gene>
<feature type="transmembrane region" description="Helical" evidence="13">
    <location>
        <begin position="330"/>
        <end position="351"/>
    </location>
</feature>
<dbReference type="GO" id="GO:0016301">
    <property type="term" value="F:kinase activity"/>
    <property type="evidence" value="ECO:0007669"/>
    <property type="project" value="UniProtKB-KW"/>
</dbReference>
<feature type="region of interest" description="Disordered" evidence="12">
    <location>
        <begin position="459"/>
        <end position="482"/>
    </location>
</feature>
<dbReference type="PROSITE" id="PS01035">
    <property type="entry name" value="PTS_EIIB_TYPE_1_CYS"/>
    <property type="match status" value="1"/>
</dbReference>
<feature type="domain" description="PTS EIIB type-1" evidence="14">
    <location>
        <begin position="4"/>
        <end position="87"/>
    </location>
</feature>
<keyword evidence="3" id="KW-1003">Cell membrane</keyword>
<feature type="transmembrane region" description="Helical" evidence="13">
    <location>
        <begin position="108"/>
        <end position="131"/>
    </location>
</feature>
<feature type="transmembrane region" description="Helical" evidence="13">
    <location>
        <begin position="430"/>
        <end position="452"/>
    </location>
</feature>
<dbReference type="GO" id="GO:0090589">
    <property type="term" value="F:protein-phosphocysteine-trehalose phosphotransferase system transporter activity"/>
    <property type="evidence" value="ECO:0007669"/>
    <property type="project" value="TreeGrafter"/>
</dbReference>
<keyword evidence="6" id="KW-0598">Phosphotransferase system</keyword>
<dbReference type="InterPro" id="IPR036878">
    <property type="entry name" value="Glu_permease_IIB"/>
</dbReference>
<dbReference type="GO" id="GO:0009401">
    <property type="term" value="P:phosphoenolpyruvate-dependent sugar phosphotransferase system"/>
    <property type="evidence" value="ECO:0007669"/>
    <property type="project" value="UniProtKB-KW"/>
</dbReference>
<dbReference type="RefSeq" id="WP_212902628.1">
    <property type="nucleotide sequence ID" value="NZ_BOPZ01000003.1"/>
</dbReference>
<dbReference type="PROSITE" id="PS51098">
    <property type="entry name" value="PTS_EIIB_TYPE_1"/>
    <property type="match status" value="1"/>
</dbReference>
<dbReference type="InterPro" id="IPR010973">
    <property type="entry name" value="PTS_IIBC_sucr"/>
</dbReference>
<dbReference type="NCBIfam" id="TIGR01996">
    <property type="entry name" value="PTS-II-BC-sucr"/>
    <property type="match status" value="1"/>
</dbReference>
<evidence type="ECO:0000256" key="4">
    <source>
        <dbReference type="ARBA" id="ARBA00022597"/>
    </source>
</evidence>
<evidence type="ECO:0000256" key="1">
    <source>
        <dbReference type="ARBA" id="ARBA00004651"/>
    </source>
</evidence>
<keyword evidence="17" id="KW-1185">Reference proteome</keyword>
<evidence type="ECO:0000259" key="14">
    <source>
        <dbReference type="PROSITE" id="PS51098"/>
    </source>
</evidence>
<dbReference type="InterPro" id="IPR001996">
    <property type="entry name" value="PTS_IIB_1"/>
</dbReference>
<dbReference type="AlphaFoldDB" id="A0A919RX41"/>
<dbReference type="GO" id="GO:0008982">
    <property type="term" value="F:protein-N(PI)-phosphohistidine-sugar phosphotransferase activity"/>
    <property type="evidence" value="ECO:0007669"/>
    <property type="project" value="InterPro"/>
</dbReference>
<dbReference type="Pfam" id="PF02378">
    <property type="entry name" value="PTS_EIIC"/>
    <property type="match status" value="1"/>
</dbReference>
<keyword evidence="10 13" id="KW-0472">Membrane</keyword>
<evidence type="ECO:0000256" key="10">
    <source>
        <dbReference type="ARBA" id="ARBA00023136"/>
    </source>
</evidence>
<evidence type="ECO:0000256" key="12">
    <source>
        <dbReference type="SAM" id="MobiDB-lite"/>
    </source>
</evidence>
<proteinExistence type="predicted"/>
<keyword evidence="5" id="KW-0808">Transferase</keyword>
<feature type="transmembrane region" description="Helical" evidence="13">
    <location>
        <begin position="246"/>
        <end position="268"/>
    </location>
</feature>
<evidence type="ECO:0000259" key="15">
    <source>
        <dbReference type="PROSITE" id="PS51103"/>
    </source>
</evidence>
<comment type="caution">
    <text evidence="16">The sequence shown here is derived from an EMBL/GenBank/DDBJ whole genome shotgun (WGS) entry which is preliminary data.</text>
</comment>
<dbReference type="EMBL" id="BOPZ01000003">
    <property type="protein sequence ID" value="GIM27877.1"/>
    <property type="molecule type" value="Genomic_DNA"/>
</dbReference>
<evidence type="ECO:0000256" key="3">
    <source>
        <dbReference type="ARBA" id="ARBA00022475"/>
    </source>
</evidence>
<dbReference type="PROSITE" id="PS51103">
    <property type="entry name" value="PTS_EIIC_TYPE_1"/>
    <property type="match status" value="1"/>
</dbReference>
<feature type="transmembrane region" description="Helical" evidence="13">
    <location>
        <begin position="288"/>
        <end position="309"/>
    </location>
</feature>
<evidence type="ECO:0000256" key="2">
    <source>
        <dbReference type="ARBA" id="ARBA00022448"/>
    </source>
</evidence>
<organism evidence="16 17">
    <name type="scientific">Clostridium polyendosporum</name>
    <dbReference type="NCBI Taxonomy" id="69208"/>
    <lineage>
        <taxon>Bacteria</taxon>
        <taxon>Bacillati</taxon>
        <taxon>Bacillota</taxon>
        <taxon>Clostridia</taxon>
        <taxon>Eubacteriales</taxon>
        <taxon>Clostridiaceae</taxon>
        <taxon>Clostridium</taxon>
    </lineage>
</organism>
<feature type="compositionally biased region" description="Polar residues" evidence="12">
    <location>
        <begin position="468"/>
        <end position="482"/>
    </location>
</feature>
<sequence>MDYGKLANQILPLVGGEGNIESVTHCATRLRFMLKDDSLARTKELEKIDAVKGAFLSSGQYQIIIGQGAVNKVYAELLKGRSIAQSSVSEQKKSAMKKMNPLQRFARMLSNIFVPIIPAIVASGLLMGLLGMSTRFGWIDGKSGVFQVLDMFSNAAFVFLPVLIAFSAAKEFGTNPFLASALGAIMIHPALQNAWTLGDGIKNSINVFGLNIGMVGYQGTVLPILIAVWVMAYVERSLRKIIPNVLDILLTPFLTVMITGFFSLIVIGPAGRMIGDGISIGLQTLYNTLGPVAGLLFGGLYSTIVITGIHHSFHAIEAGLLGNKDIGINFLLPIWAMANIAQGGAALAVYFKTKNQKLKQVAVPASLSCLLGITEAAIFGVNLRLVKPFIAAAIGGALGGGYIVLTKVGMNGLGVTGIPGIAIVSGPSMINYIIGMIIAFAGAFAGTLVLGFKEEKQDTEDSVENNENKTQSSLKQQVASIK</sequence>
<feature type="transmembrane region" description="Helical" evidence="13">
    <location>
        <begin position="389"/>
        <end position="410"/>
    </location>
</feature>
<keyword evidence="9 13" id="KW-1133">Transmembrane helix</keyword>
<dbReference type="FunFam" id="3.30.1360.60:FF:000001">
    <property type="entry name" value="PTS system glucose-specific IIBC component PtsG"/>
    <property type="match status" value="1"/>
</dbReference>
<evidence type="ECO:0000256" key="5">
    <source>
        <dbReference type="ARBA" id="ARBA00022679"/>
    </source>
</evidence>
<reference evidence="16" key="1">
    <citation type="submission" date="2021-03" db="EMBL/GenBank/DDBJ databases">
        <title>Taxonomic study of Clostridium polyendosporum from meadow-gley soil under rice.</title>
        <authorList>
            <person name="Kobayashi H."/>
            <person name="Tanizawa Y."/>
            <person name="Yagura M."/>
        </authorList>
    </citation>
    <scope>NUCLEOTIDE SEQUENCE</scope>
    <source>
        <strain evidence="16">JCM 30710</strain>
    </source>
</reference>
<dbReference type="InterPro" id="IPR050558">
    <property type="entry name" value="PTS_Sugar-Specific_Components"/>
</dbReference>
<dbReference type="Proteomes" id="UP000679179">
    <property type="component" value="Unassembled WGS sequence"/>
</dbReference>
<feature type="transmembrane region" description="Helical" evidence="13">
    <location>
        <begin position="151"/>
        <end position="169"/>
    </location>
</feature>
<keyword evidence="2" id="KW-0813">Transport</keyword>
<evidence type="ECO:0000256" key="11">
    <source>
        <dbReference type="PROSITE-ProRule" id="PRU00421"/>
    </source>
</evidence>
<feature type="transmembrane region" description="Helical" evidence="13">
    <location>
        <begin position="363"/>
        <end position="382"/>
    </location>
</feature>
<keyword evidence="4" id="KW-0762">Sugar transport</keyword>
<dbReference type="Pfam" id="PF00367">
    <property type="entry name" value="PTS_EIIB"/>
    <property type="match status" value="1"/>
</dbReference>
<evidence type="ECO:0000256" key="13">
    <source>
        <dbReference type="SAM" id="Phobius"/>
    </source>
</evidence>
<evidence type="ECO:0000256" key="9">
    <source>
        <dbReference type="ARBA" id="ARBA00022989"/>
    </source>
</evidence>
<dbReference type="CDD" id="cd00212">
    <property type="entry name" value="PTS_IIB_glc"/>
    <property type="match status" value="1"/>
</dbReference>
<dbReference type="InterPro" id="IPR018113">
    <property type="entry name" value="PTrfase_EIIB_Cys"/>
</dbReference>
<feature type="domain" description="PTS EIIC type-1" evidence="15">
    <location>
        <begin position="107"/>
        <end position="466"/>
    </location>
</feature>
<evidence type="ECO:0000256" key="6">
    <source>
        <dbReference type="ARBA" id="ARBA00022683"/>
    </source>
</evidence>
<evidence type="ECO:0000313" key="16">
    <source>
        <dbReference type="EMBL" id="GIM27877.1"/>
    </source>
</evidence>
<feature type="transmembrane region" description="Helical" evidence="13">
    <location>
        <begin position="215"/>
        <end position="234"/>
    </location>
</feature>
<feature type="active site" description="Phosphocysteine intermediate; for EIIB activity" evidence="11">
    <location>
        <position position="26"/>
    </location>
</feature>
<accession>A0A919RX41</accession>